<feature type="transmembrane region" description="Helical" evidence="16">
    <location>
        <begin position="748"/>
        <end position="768"/>
    </location>
</feature>
<dbReference type="InterPro" id="IPR001841">
    <property type="entry name" value="Znf_RING"/>
</dbReference>
<evidence type="ECO:0000256" key="6">
    <source>
        <dbReference type="ARBA" id="ARBA00022833"/>
    </source>
</evidence>
<dbReference type="STRING" id="33528.ENSGAFP00000031639"/>
<comment type="subcellular location">
    <subcellularLocation>
        <location evidence="1">Membrane</location>
        <topology evidence="1">Multi-pass membrane protein</topology>
    </subcellularLocation>
</comment>
<dbReference type="InterPro" id="IPR006574">
    <property type="entry name" value="PRY"/>
</dbReference>
<dbReference type="Gene3D" id="4.10.830.40">
    <property type="match status" value="1"/>
</dbReference>
<evidence type="ECO:0000256" key="10">
    <source>
        <dbReference type="ARBA" id="ARBA00023170"/>
    </source>
</evidence>
<keyword evidence="11" id="KW-0325">Glycoprotein</keyword>
<dbReference type="InterPro" id="IPR000315">
    <property type="entry name" value="Znf_B-box"/>
</dbReference>
<evidence type="ECO:0000313" key="22">
    <source>
        <dbReference type="Proteomes" id="UP000250572"/>
    </source>
</evidence>
<dbReference type="Gene3D" id="3.30.40.10">
    <property type="entry name" value="Zinc/RING finger domain, C3HC4 (zinc finger)"/>
    <property type="match status" value="1"/>
</dbReference>
<dbReference type="GO" id="GO:0004965">
    <property type="term" value="F:G protein-coupled GABA receptor activity"/>
    <property type="evidence" value="ECO:0007669"/>
    <property type="project" value="InterPro"/>
</dbReference>
<evidence type="ECO:0000256" key="12">
    <source>
        <dbReference type="ARBA" id="ARBA00023224"/>
    </source>
</evidence>
<evidence type="ECO:0000259" key="20">
    <source>
        <dbReference type="PROSITE" id="PS50259"/>
    </source>
</evidence>
<feature type="region of interest" description="Disordered" evidence="15">
    <location>
        <begin position="1347"/>
        <end position="1380"/>
    </location>
</feature>
<protein>
    <recommendedName>
        <fullName evidence="23">G-protein coupled receptors family 3 profile domain-containing protein</fullName>
    </recommendedName>
</protein>
<dbReference type="CDD" id="cd19769">
    <property type="entry name" value="Bbox2_TRIM16-like"/>
    <property type="match status" value="1"/>
</dbReference>
<feature type="compositionally biased region" description="Polar residues" evidence="15">
    <location>
        <begin position="1026"/>
        <end position="1047"/>
    </location>
</feature>
<dbReference type="SUPFAM" id="SSF49899">
    <property type="entry name" value="Concanavalin A-like lectins/glucanases"/>
    <property type="match status" value="1"/>
</dbReference>
<keyword evidence="14" id="KW-0175">Coiled coil</keyword>
<feature type="domain" description="RING-type" evidence="17">
    <location>
        <begin position="96"/>
        <end position="136"/>
    </location>
</feature>
<dbReference type="InterPro" id="IPR017978">
    <property type="entry name" value="GPCR_3_C"/>
</dbReference>
<dbReference type="InterPro" id="IPR013083">
    <property type="entry name" value="Znf_RING/FYVE/PHD"/>
</dbReference>
<dbReference type="InterPro" id="IPR017907">
    <property type="entry name" value="Znf_RING_CS"/>
</dbReference>
<organism evidence="21 22">
    <name type="scientific">Gambusia affinis</name>
    <name type="common">Western mosquitofish</name>
    <name type="synonym">Heterandria affinis</name>
    <dbReference type="NCBI Taxonomy" id="33528"/>
    <lineage>
        <taxon>Eukaryota</taxon>
        <taxon>Metazoa</taxon>
        <taxon>Chordata</taxon>
        <taxon>Craniata</taxon>
        <taxon>Vertebrata</taxon>
        <taxon>Euteleostomi</taxon>
        <taxon>Actinopterygii</taxon>
        <taxon>Neopterygii</taxon>
        <taxon>Teleostei</taxon>
        <taxon>Neoteleostei</taxon>
        <taxon>Acanthomorphata</taxon>
        <taxon>Ovalentaria</taxon>
        <taxon>Atherinomorphae</taxon>
        <taxon>Cyprinodontiformes</taxon>
        <taxon>Poeciliidae</taxon>
        <taxon>Poeciliinae</taxon>
        <taxon>Gambusia</taxon>
    </lineage>
</organism>
<keyword evidence="8" id="KW-0297">G-protein coupled receptor</keyword>
<evidence type="ECO:0000259" key="18">
    <source>
        <dbReference type="PROSITE" id="PS50119"/>
    </source>
</evidence>
<feature type="transmembrane region" description="Helical" evidence="16">
    <location>
        <begin position="844"/>
        <end position="866"/>
    </location>
</feature>
<dbReference type="Gene3D" id="3.30.160.60">
    <property type="entry name" value="Classic Zinc Finger"/>
    <property type="match status" value="1"/>
</dbReference>
<dbReference type="Gene3D" id="2.60.120.920">
    <property type="match status" value="1"/>
</dbReference>
<dbReference type="InterPro" id="IPR003879">
    <property type="entry name" value="Butyrophylin_SPRY"/>
</dbReference>
<feature type="domain" description="G-protein coupled receptors family 3 profile" evidence="20">
    <location>
        <begin position="632"/>
        <end position="897"/>
    </location>
</feature>
<dbReference type="PROSITE" id="PS50089">
    <property type="entry name" value="ZF_RING_2"/>
    <property type="match status" value="1"/>
</dbReference>
<dbReference type="SMART" id="SM00449">
    <property type="entry name" value="SPRY"/>
    <property type="match status" value="1"/>
</dbReference>
<keyword evidence="4" id="KW-0479">Metal-binding</keyword>
<evidence type="ECO:0000259" key="19">
    <source>
        <dbReference type="PROSITE" id="PS50188"/>
    </source>
</evidence>
<dbReference type="SMART" id="SM00184">
    <property type="entry name" value="RING"/>
    <property type="match status" value="1"/>
</dbReference>
<dbReference type="PRINTS" id="PR01407">
    <property type="entry name" value="BUTYPHLNCDUF"/>
</dbReference>
<feature type="transmembrane region" description="Helical" evidence="16">
    <location>
        <begin position="634"/>
        <end position="657"/>
    </location>
</feature>
<accession>A0A315W673</accession>
<dbReference type="InterPro" id="IPR001870">
    <property type="entry name" value="B30.2/SPRY"/>
</dbReference>
<dbReference type="InterPro" id="IPR013320">
    <property type="entry name" value="ConA-like_dom_sf"/>
</dbReference>
<evidence type="ECO:0000256" key="4">
    <source>
        <dbReference type="ARBA" id="ARBA00022723"/>
    </source>
</evidence>
<evidence type="ECO:0000256" key="16">
    <source>
        <dbReference type="SAM" id="Phobius"/>
    </source>
</evidence>
<dbReference type="CDD" id="cd19802">
    <property type="entry name" value="Bbox1_TRIM8-like"/>
    <property type="match status" value="1"/>
</dbReference>
<evidence type="ECO:0000256" key="14">
    <source>
        <dbReference type="SAM" id="Coils"/>
    </source>
</evidence>
<reference evidence="21 22" key="1">
    <citation type="journal article" date="2018" name="G3 (Bethesda)">
        <title>A High-Quality Reference Genome for the Invasive Mosquitofish Gambusia affinis Using a Chicago Library.</title>
        <authorList>
            <person name="Hoffberg S.L."/>
            <person name="Troendle N.J."/>
            <person name="Glenn T.C."/>
            <person name="Mahmud O."/>
            <person name="Louha S."/>
            <person name="Chalopin D."/>
            <person name="Bennetzen J.L."/>
            <person name="Mauricio R."/>
        </authorList>
    </citation>
    <scope>NUCLEOTIDE SEQUENCE [LARGE SCALE GENOMIC DNA]</scope>
    <source>
        <strain evidence="21">NE01/NJP1002.9</strain>
        <tissue evidence="21">Muscle</tissue>
    </source>
</reference>
<dbReference type="InterPro" id="IPR003877">
    <property type="entry name" value="SPRY_dom"/>
</dbReference>
<dbReference type="SMART" id="SM00589">
    <property type="entry name" value="PRY"/>
    <property type="match status" value="1"/>
</dbReference>
<dbReference type="PROSITE" id="PS50119">
    <property type="entry name" value="ZF_BBOX"/>
    <property type="match status" value="1"/>
</dbReference>
<keyword evidence="5 13" id="KW-0863">Zinc-finger</keyword>
<evidence type="ECO:0008006" key="23">
    <source>
        <dbReference type="Google" id="ProtNLM"/>
    </source>
</evidence>
<keyword evidence="22" id="KW-1185">Reference proteome</keyword>
<dbReference type="PROSITE" id="PS00518">
    <property type="entry name" value="ZF_RING_1"/>
    <property type="match status" value="1"/>
</dbReference>
<feature type="region of interest" description="Disordered" evidence="15">
    <location>
        <begin position="994"/>
        <end position="1079"/>
    </location>
</feature>
<feature type="compositionally biased region" description="Basic and acidic residues" evidence="15">
    <location>
        <begin position="1371"/>
        <end position="1380"/>
    </location>
</feature>
<keyword evidence="12" id="KW-0807">Transducer</keyword>
<dbReference type="Pfam" id="PF00643">
    <property type="entry name" value="zf-B_box"/>
    <property type="match status" value="1"/>
</dbReference>
<dbReference type="GO" id="GO:0008270">
    <property type="term" value="F:zinc ion binding"/>
    <property type="evidence" value="ECO:0007669"/>
    <property type="project" value="UniProtKB-KW"/>
</dbReference>
<evidence type="ECO:0000256" key="15">
    <source>
        <dbReference type="SAM" id="MobiDB-lite"/>
    </source>
</evidence>
<feature type="compositionally biased region" description="Polar residues" evidence="15">
    <location>
        <begin position="1070"/>
        <end position="1079"/>
    </location>
</feature>
<dbReference type="InterPro" id="IPR041946">
    <property type="entry name" value="GPR156_7TM"/>
</dbReference>
<proteinExistence type="inferred from homology"/>
<dbReference type="CDD" id="cd15292">
    <property type="entry name" value="7tmC_GPR156"/>
    <property type="match status" value="1"/>
</dbReference>
<evidence type="ECO:0000256" key="3">
    <source>
        <dbReference type="ARBA" id="ARBA00022692"/>
    </source>
</evidence>
<dbReference type="Pfam" id="PF13765">
    <property type="entry name" value="PRY"/>
    <property type="match status" value="1"/>
</dbReference>
<dbReference type="SUPFAM" id="SSF57845">
    <property type="entry name" value="B-box zinc-binding domain"/>
    <property type="match status" value="1"/>
</dbReference>
<dbReference type="InterPro" id="IPR043136">
    <property type="entry name" value="B30.2/SPRY_sf"/>
</dbReference>
<feature type="transmembrane region" description="Helical" evidence="16">
    <location>
        <begin position="709"/>
        <end position="728"/>
    </location>
</feature>
<dbReference type="CDD" id="cd13733">
    <property type="entry name" value="SPRY_PRY_C-I_1"/>
    <property type="match status" value="1"/>
</dbReference>
<gene>
    <name evidence="21" type="ORF">CCH79_00002676</name>
</gene>
<dbReference type="FunFam" id="2.60.120.920:FF:000004">
    <property type="entry name" value="Butyrophilin subfamily 1 member A1"/>
    <property type="match status" value="1"/>
</dbReference>
<dbReference type="InterPro" id="IPR027370">
    <property type="entry name" value="Znf-RING_euk"/>
</dbReference>
<dbReference type="Pfam" id="PF13445">
    <property type="entry name" value="zf-RING_UBOX"/>
    <property type="match status" value="1"/>
</dbReference>
<dbReference type="PANTHER" id="PTHR10519">
    <property type="entry name" value="GABA-B RECEPTOR"/>
    <property type="match status" value="1"/>
</dbReference>
<comment type="similarity">
    <text evidence="2">Belongs to the G-protein coupled receptor 3 family. GABA-B receptor subfamily.</text>
</comment>
<dbReference type="SMART" id="SM00336">
    <property type="entry name" value="BBOX"/>
    <property type="match status" value="1"/>
</dbReference>
<keyword evidence="7 16" id="KW-1133">Transmembrane helix</keyword>
<dbReference type="InterPro" id="IPR058030">
    <property type="entry name" value="TRIM8/14/16/25/29/45/65_CC"/>
</dbReference>
<keyword evidence="10" id="KW-0675">Receptor</keyword>
<dbReference type="PRINTS" id="PR01176">
    <property type="entry name" value="GABABRECEPTR"/>
</dbReference>
<comment type="caution">
    <text evidence="21">The sequence shown here is derived from an EMBL/GenBank/DDBJ whole genome shotgun (WGS) entry which is preliminary data.</text>
</comment>
<evidence type="ECO:0000313" key="21">
    <source>
        <dbReference type="EMBL" id="PWA31503.1"/>
    </source>
</evidence>
<feature type="transmembrane region" description="Helical" evidence="16">
    <location>
        <begin position="669"/>
        <end position="689"/>
    </location>
</feature>
<evidence type="ECO:0000259" key="17">
    <source>
        <dbReference type="PROSITE" id="PS50089"/>
    </source>
</evidence>
<feature type="domain" description="B box-type" evidence="18">
    <location>
        <begin position="231"/>
        <end position="271"/>
    </location>
</feature>
<feature type="transmembrane region" description="Helical" evidence="16">
    <location>
        <begin position="872"/>
        <end position="894"/>
    </location>
</feature>
<dbReference type="PROSITE" id="PS50259">
    <property type="entry name" value="G_PROTEIN_RECEP_F3_4"/>
    <property type="match status" value="1"/>
</dbReference>
<dbReference type="InterPro" id="IPR002455">
    <property type="entry name" value="GPCR3_GABA-B"/>
</dbReference>
<evidence type="ECO:0000256" key="9">
    <source>
        <dbReference type="ARBA" id="ARBA00023136"/>
    </source>
</evidence>
<evidence type="ECO:0000256" key="13">
    <source>
        <dbReference type="PROSITE-ProRule" id="PRU00024"/>
    </source>
</evidence>
<keyword evidence="6" id="KW-0862">Zinc</keyword>
<dbReference type="GO" id="GO:0038039">
    <property type="term" value="C:G protein-coupled receptor heterodimeric complex"/>
    <property type="evidence" value="ECO:0007669"/>
    <property type="project" value="TreeGrafter"/>
</dbReference>
<dbReference type="GO" id="GO:0007214">
    <property type="term" value="P:gamma-aminobutyric acid signaling pathway"/>
    <property type="evidence" value="ECO:0007669"/>
    <property type="project" value="TreeGrafter"/>
</dbReference>
<feature type="domain" description="B30.2/SPRY" evidence="19">
    <location>
        <begin position="434"/>
        <end position="628"/>
    </location>
</feature>
<dbReference type="Proteomes" id="UP000250572">
    <property type="component" value="Unassembled WGS sequence"/>
</dbReference>
<dbReference type="SUPFAM" id="SSF57850">
    <property type="entry name" value="RING/U-box"/>
    <property type="match status" value="1"/>
</dbReference>
<dbReference type="Pfam" id="PF00622">
    <property type="entry name" value="SPRY"/>
    <property type="match status" value="1"/>
</dbReference>
<feature type="non-terminal residue" evidence="21">
    <location>
        <position position="1380"/>
    </location>
</feature>
<evidence type="ECO:0000256" key="5">
    <source>
        <dbReference type="ARBA" id="ARBA00022771"/>
    </source>
</evidence>
<feature type="coiled-coil region" evidence="14">
    <location>
        <begin position="940"/>
        <end position="974"/>
    </location>
</feature>
<evidence type="ECO:0000256" key="1">
    <source>
        <dbReference type="ARBA" id="ARBA00004141"/>
    </source>
</evidence>
<evidence type="ECO:0000256" key="8">
    <source>
        <dbReference type="ARBA" id="ARBA00023040"/>
    </source>
</evidence>
<sequence length="1380" mass="155991">MESSFTEARGYLINLYSLHFLRSHSARRRRRKYCMCNTNVFVMVDRLGPVMEPELNCSSVCWTQQAGRPGHPTETMRPKLDMATAASILSKEQLLCPICLDVFNQPVSTPCGHNFCRDCIQRYWQSTNLPQCPMCKHKLYKRPDLKVNTFISEVAAQFKDHGEMKYKDKLRSMDKSGNKGEVACDVCVGKGVKAFKTCLDCLASFCQTHLEPHHVLGTLKKHTLINPVMNMRDRLCKKHESLLNLFCHTDQMYVCQVCVEDDHKAHRMAPIKHESQDRRDQIRSMNVEVQEGIHSRVQKTSEIGQAVELSKRNTEKEVEESFLVFNKLLQVVKTVQAEVAETILAKQRCIESRASEITLDIEQEINQLTNRSTDLELFSQTNDDLYLLQSFPAFSTKLPIKDWSEIWVESAVYVGTVRRALRRAASQLEETIKAEVKRLCKVEFERVKAYAVDVTLDPDTAHPKLVLSENRKQVYHSDVAVNLPDNPARFYPCVSVLGKEGFCFGRFSYEVQVKGKTEWDIGVGLESVNRKGGNLLNPERGYWTLGLREDESYWALSSPPVRLPLVEKPQTVLVYVDMEAGQVSFYNSDSHSHIYTYIGYTFSERLFPYFNPRRNHCGLAAEVPRRSLSPALRAVVWTMLSSGILLAFCFLVFTLRFKNNRIVKMSSPNLNVLTLFGSVLTYISGFLFAIDEQTHKQADVSIMLLQARMWMLCIGSTLVFGPILGKTWRLYRVFTQRVPDKRVIIRDIQLIGMVVLLILLEILILTTWNLTDPVRCSRSVGAVAKATERDTSYSLSQLDSCSSEYSNIWLIIIAVQKGCLLLYGTYLAGLTSNVSHPPVNQSPTIITAVTLVTFSSAVAFPVFFFLHAWPNLVYSTVAGAIFICTLATNCMLFVPQLTQWRQFEEDQNNPSQMAKYFSSPSKSQPSVYSQDEIYFLLGENSSMKKLLNEKNAAIDSLQEQVNNAKDKLLRLMRASQSLGDQDVDSSAAYFNSSSTQTTELHSEGSSSSCLSQRDTKSGLLPPPASHNLTLPPDTSNTLRIPSIQNSVDLHPVSSPFTDDILSGSRKDIPNSATRQTSETTVRENVKQPLSPTLRTAEEAVYFVTSLQNHRRLNPSQVEQFASHGGLSTQVGPKPKLTGFVSSEKLQEIIQELSMDAVMETVLRSPGQASKTSSQPKLNTLSPLSLCSSHSLFQYPSISPHAMRKRRPPFYPSRRALSSSCFYTGSDVPICELKRDTCEHQNPDETHFRADCSVTDLDKSVEEKEGDKEEEEEVKNCQRHASQSHNCPLWRCARQNCSPEHGVEEDNSGKQRHRCIRDSSGYWDSDSSSSTDFCYYHRPYCDSFLSSDSSSDSSDSEYEDYTNLCRPPRPVVFKDDLKPTL</sequence>
<dbReference type="EMBL" id="NHOQ01000293">
    <property type="protein sequence ID" value="PWA31503.1"/>
    <property type="molecule type" value="Genomic_DNA"/>
</dbReference>
<evidence type="ECO:0000256" key="11">
    <source>
        <dbReference type="ARBA" id="ARBA00023180"/>
    </source>
</evidence>
<keyword evidence="9 16" id="KW-0472">Membrane</keyword>
<dbReference type="Pfam" id="PF00003">
    <property type="entry name" value="7tm_3"/>
    <property type="match status" value="1"/>
</dbReference>
<dbReference type="PROSITE" id="PS50188">
    <property type="entry name" value="B302_SPRY"/>
    <property type="match status" value="1"/>
</dbReference>
<evidence type="ECO:0000256" key="7">
    <source>
        <dbReference type="ARBA" id="ARBA00022989"/>
    </source>
</evidence>
<name>A0A315W673_GAMAF</name>
<keyword evidence="3 16" id="KW-0812">Transmembrane</keyword>
<evidence type="ECO:0000256" key="2">
    <source>
        <dbReference type="ARBA" id="ARBA00008991"/>
    </source>
</evidence>
<dbReference type="Pfam" id="PF25600">
    <property type="entry name" value="TRIM_CC"/>
    <property type="match status" value="1"/>
</dbReference>
<dbReference type="PANTHER" id="PTHR10519:SF20">
    <property type="entry name" value="G-PROTEIN COUPLED RECEPTOR 156-RELATED"/>
    <property type="match status" value="1"/>
</dbReference>